<dbReference type="WBParaSite" id="JU765_v2.g17408.t1">
    <property type="protein sequence ID" value="JU765_v2.g17408.t1"/>
    <property type="gene ID" value="JU765_v2.g17408"/>
</dbReference>
<organism evidence="1 2">
    <name type="scientific">Panagrolaimus sp. JU765</name>
    <dbReference type="NCBI Taxonomy" id="591449"/>
    <lineage>
        <taxon>Eukaryota</taxon>
        <taxon>Metazoa</taxon>
        <taxon>Ecdysozoa</taxon>
        <taxon>Nematoda</taxon>
        <taxon>Chromadorea</taxon>
        <taxon>Rhabditida</taxon>
        <taxon>Tylenchina</taxon>
        <taxon>Panagrolaimomorpha</taxon>
        <taxon>Panagrolaimoidea</taxon>
        <taxon>Panagrolaimidae</taxon>
        <taxon>Panagrolaimus</taxon>
    </lineage>
</organism>
<accession>A0AC34QLP8</accession>
<proteinExistence type="predicted"/>
<evidence type="ECO:0000313" key="1">
    <source>
        <dbReference type="Proteomes" id="UP000887576"/>
    </source>
</evidence>
<protein>
    <submittedName>
        <fullName evidence="2">Large ribosomal subunit protein eL34</fullName>
    </submittedName>
</protein>
<evidence type="ECO:0000313" key="2">
    <source>
        <dbReference type="WBParaSite" id="JU765_v2.g17408.t1"/>
    </source>
</evidence>
<reference evidence="2" key="1">
    <citation type="submission" date="2022-11" db="UniProtKB">
        <authorList>
            <consortium name="WormBaseParasite"/>
        </authorList>
    </citation>
    <scope>IDENTIFICATION</scope>
</reference>
<name>A0AC34QLP8_9BILA</name>
<dbReference type="Proteomes" id="UP000887576">
    <property type="component" value="Unplaced"/>
</dbReference>
<sequence length="111" mass="12656">MVQRCTYRRRTSYNTTSNKRRIVKTPGGKNVFLIRRKKGTVTKCGDTKKELQGIPETRGHQRVNMGRAKLSVSRAYGGTLSHNAVRTRIVRAFLIEEQKIANQILKQKAAK</sequence>